<organism evidence="1 2">
    <name type="scientific">Aspergillus pseudotamarii</name>
    <dbReference type="NCBI Taxonomy" id="132259"/>
    <lineage>
        <taxon>Eukaryota</taxon>
        <taxon>Fungi</taxon>
        <taxon>Dikarya</taxon>
        <taxon>Ascomycota</taxon>
        <taxon>Pezizomycotina</taxon>
        <taxon>Eurotiomycetes</taxon>
        <taxon>Eurotiomycetidae</taxon>
        <taxon>Eurotiales</taxon>
        <taxon>Aspergillaceae</taxon>
        <taxon>Aspergillus</taxon>
        <taxon>Aspergillus subgen. Circumdati</taxon>
    </lineage>
</organism>
<dbReference type="RefSeq" id="XP_031913277.1">
    <property type="nucleotide sequence ID" value="XM_032054668.1"/>
</dbReference>
<evidence type="ECO:0000313" key="2">
    <source>
        <dbReference type="Proteomes" id="UP000325672"/>
    </source>
</evidence>
<dbReference type="EMBL" id="ML743579">
    <property type="protein sequence ID" value="KAE8137214.1"/>
    <property type="molecule type" value="Genomic_DNA"/>
</dbReference>
<evidence type="ECO:0000313" key="1">
    <source>
        <dbReference type="EMBL" id="KAE8137214.1"/>
    </source>
</evidence>
<sequence>MTLLDTIGFSVAITMTTVSNPRLASMIQKRYENMAYNYVLVYLSGADKEFWSTGRDS</sequence>
<keyword evidence="2" id="KW-1185">Reference proteome</keyword>
<gene>
    <name evidence="1" type="ORF">BDV38DRAFT_247555</name>
</gene>
<reference evidence="1 2" key="1">
    <citation type="submission" date="2019-04" db="EMBL/GenBank/DDBJ databases">
        <title>Friends and foes A comparative genomics study of 23 Aspergillus species from section Flavi.</title>
        <authorList>
            <consortium name="DOE Joint Genome Institute"/>
            <person name="Kjaerbolling I."/>
            <person name="Vesth T."/>
            <person name="Frisvad J.C."/>
            <person name="Nybo J.L."/>
            <person name="Theobald S."/>
            <person name="Kildgaard S."/>
            <person name="Isbrandt T."/>
            <person name="Kuo A."/>
            <person name="Sato A."/>
            <person name="Lyhne E.K."/>
            <person name="Kogle M.E."/>
            <person name="Wiebenga A."/>
            <person name="Kun R.S."/>
            <person name="Lubbers R.J."/>
            <person name="Makela M.R."/>
            <person name="Barry K."/>
            <person name="Chovatia M."/>
            <person name="Clum A."/>
            <person name="Daum C."/>
            <person name="Haridas S."/>
            <person name="He G."/>
            <person name="LaButti K."/>
            <person name="Lipzen A."/>
            <person name="Mondo S."/>
            <person name="Riley R."/>
            <person name="Salamov A."/>
            <person name="Simmons B.A."/>
            <person name="Magnuson J.K."/>
            <person name="Henrissat B."/>
            <person name="Mortensen U.H."/>
            <person name="Larsen T.O."/>
            <person name="Devries R.P."/>
            <person name="Grigoriev I.V."/>
            <person name="Machida M."/>
            <person name="Baker S.E."/>
            <person name="Andersen M.R."/>
        </authorList>
    </citation>
    <scope>NUCLEOTIDE SEQUENCE [LARGE SCALE GENOMIC DNA]</scope>
    <source>
        <strain evidence="1 2">CBS 117625</strain>
    </source>
</reference>
<name>A0A5N6SVT2_ASPPS</name>
<dbReference type="GeneID" id="43638878"/>
<dbReference type="AlphaFoldDB" id="A0A5N6SVT2"/>
<proteinExistence type="predicted"/>
<dbReference type="Proteomes" id="UP000325672">
    <property type="component" value="Unassembled WGS sequence"/>
</dbReference>
<protein>
    <submittedName>
        <fullName evidence="1">Uncharacterized protein</fullName>
    </submittedName>
</protein>
<accession>A0A5N6SVT2</accession>